<dbReference type="Pfam" id="PF00210">
    <property type="entry name" value="Ferritin"/>
    <property type="match status" value="1"/>
</dbReference>
<evidence type="ECO:0000256" key="8">
    <source>
        <dbReference type="RuleBase" id="RU361145"/>
    </source>
</evidence>
<gene>
    <name evidence="10" type="primary">ftnA</name>
    <name evidence="10" type="ORF">REG_0339</name>
</gene>
<keyword evidence="3 7" id="KW-0479">Metal-binding</keyword>
<proteinExistence type="inferred from homology"/>
<organism evidence="10 11">
    <name type="scientific">Candidatus Regiella insecticola LSR1</name>
    <dbReference type="NCBI Taxonomy" id="663321"/>
    <lineage>
        <taxon>Bacteria</taxon>
        <taxon>Pseudomonadati</taxon>
        <taxon>Pseudomonadota</taxon>
        <taxon>Gammaproteobacteria</taxon>
        <taxon>Enterobacterales</taxon>
        <taxon>Enterobacteriaceae</taxon>
        <taxon>aphid secondary symbionts</taxon>
        <taxon>Candidatus Regiella</taxon>
    </lineage>
</organism>
<dbReference type="FunFam" id="1.20.1260.10:FF:000001">
    <property type="entry name" value="Non-heme ferritin"/>
    <property type="match status" value="1"/>
</dbReference>
<sequence>MLQDKIKELLTEQLNLEFSSANLYLQMSAWCCRQGFDGAASFLKAHFQEEIQHMQRLVDYLNDHDVSFTIKDITVAPVESKSLAEIFEQAYQHECCNTKKINELVWIAMDLKDASTFHFLQWYVAEQREEEKLFKSIRDKLKLIGESNLDLLQVDQNPKTYVKPS</sequence>
<dbReference type="HOGENOM" id="CLU_065681_1_0_6"/>
<feature type="binding site" evidence="7">
    <location>
        <position position="53"/>
    </location>
    <ligand>
        <name>Fe cation</name>
        <dbReference type="ChEBI" id="CHEBI:24875"/>
        <label>1</label>
    </ligand>
</feature>
<dbReference type="GO" id="GO:0006879">
    <property type="term" value="P:intracellular iron ion homeostasis"/>
    <property type="evidence" value="ECO:0007669"/>
    <property type="project" value="UniProtKB-KW"/>
</dbReference>
<comment type="subunit">
    <text evidence="6">Homooligomer of 24 subunits that assemble into a spherical protein shell (12 +/- 1 nM diameter) that can sequester at least 2000 iron atoms.</text>
</comment>
<keyword evidence="11" id="KW-1185">Reference proteome</keyword>
<name>E0WQY2_9ENTR</name>
<evidence type="ECO:0000256" key="1">
    <source>
        <dbReference type="ARBA" id="ARBA00006950"/>
    </source>
</evidence>
<evidence type="ECO:0000259" key="9">
    <source>
        <dbReference type="PROSITE" id="PS50905"/>
    </source>
</evidence>
<evidence type="ECO:0000256" key="3">
    <source>
        <dbReference type="ARBA" id="ARBA00022723"/>
    </source>
</evidence>
<feature type="binding site" evidence="7">
    <location>
        <position position="17"/>
    </location>
    <ligand>
        <name>Fe cation</name>
        <dbReference type="ChEBI" id="CHEBI:24875"/>
        <label>1</label>
    </ligand>
</feature>
<dbReference type="InterPro" id="IPR009078">
    <property type="entry name" value="Ferritin-like_SF"/>
</dbReference>
<dbReference type="AlphaFoldDB" id="E0WQY2"/>
<dbReference type="SUPFAM" id="SSF47240">
    <property type="entry name" value="Ferritin-like"/>
    <property type="match status" value="1"/>
</dbReference>
<dbReference type="EC" id="1.16.3.2" evidence="8"/>
<dbReference type="CDD" id="cd01055">
    <property type="entry name" value="Nonheme_Ferritin"/>
    <property type="match status" value="1"/>
</dbReference>
<dbReference type="GO" id="GO:0005829">
    <property type="term" value="C:cytosol"/>
    <property type="evidence" value="ECO:0007669"/>
    <property type="project" value="TreeGrafter"/>
</dbReference>
<reference evidence="10" key="1">
    <citation type="journal article" date="2009" name="Environ. Microbiol.">
        <title>Dynamics of genome evolution in facultative symbionts of aphids.</title>
        <authorList>
            <person name="Degnan P.H."/>
            <person name="Leonardo T.E."/>
            <person name="Cass B.N."/>
            <person name="Hurwitz B."/>
            <person name="Stern D."/>
            <person name="Gibbs R.A."/>
            <person name="Richards S."/>
            <person name="Moran N.A."/>
        </authorList>
    </citation>
    <scope>NUCLEOTIDE SEQUENCE [LARGE SCALE GENOMIC DNA]</scope>
    <source>
        <strain evidence="10">LSR1</strain>
    </source>
</reference>
<keyword evidence="4" id="KW-0560">Oxidoreductase</keyword>
<dbReference type="PANTHER" id="PTHR11431:SF127">
    <property type="entry name" value="BACTERIAL NON-HEME FERRITIN"/>
    <property type="match status" value="1"/>
</dbReference>
<dbReference type="STRING" id="663321.REG_0339"/>
<dbReference type="Proteomes" id="UP000005726">
    <property type="component" value="Unassembled WGS sequence"/>
</dbReference>
<dbReference type="PROSITE" id="PS50905">
    <property type="entry name" value="FERRITIN_LIKE"/>
    <property type="match status" value="1"/>
</dbReference>
<feature type="binding site" evidence="7">
    <location>
        <position position="127"/>
    </location>
    <ligand>
        <name>Fe cation</name>
        <dbReference type="ChEBI" id="CHEBI:24875"/>
        <label>1</label>
    </ligand>
</feature>
<dbReference type="GO" id="GO:0006826">
    <property type="term" value="P:iron ion transport"/>
    <property type="evidence" value="ECO:0007669"/>
    <property type="project" value="InterPro"/>
</dbReference>
<dbReference type="eggNOG" id="COG1528">
    <property type="taxonomic scope" value="Bacteria"/>
</dbReference>
<evidence type="ECO:0000256" key="2">
    <source>
        <dbReference type="ARBA" id="ARBA00022434"/>
    </source>
</evidence>
<dbReference type="GO" id="GO:0042802">
    <property type="term" value="F:identical protein binding"/>
    <property type="evidence" value="ECO:0007669"/>
    <property type="project" value="UniProtKB-ARBA"/>
</dbReference>
<comment type="subcellular location">
    <subcellularLocation>
        <location evidence="8">Cytoplasm</location>
    </subcellularLocation>
</comment>
<dbReference type="InterPro" id="IPR041719">
    <property type="entry name" value="Ferritin_prok"/>
</dbReference>
<feature type="binding site" evidence="7">
    <location>
        <position position="50"/>
    </location>
    <ligand>
        <name>Fe cation</name>
        <dbReference type="ChEBI" id="CHEBI:24875"/>
        <label>1</label>
    </ligand>
</feature>
<dbReference type="Gene3D" id="1.20.1260.10">
    <property type="match status" value="1"/>
</dbReference>
<dbReference type="PANTHER" id="PTHR11431">
    <property type="entry name" value="FERRITIN"/>
    <property type="match status" value="1"/>
</dbReference>
<dbReference type="EMBL" id="GL379589">
    <property type="protein sequence ID" value="EFL92542.1"/>
    <property type="molecule type" value="Genomic_DNA"/>
</dbReference>
<feature type="domain" description="Ferritin-like diiron" evidence="9">
    <location>
        <begin position="1"/>
        <end position="145"/>
    </location>
</feature>
<dbReference type="InterPro" id="IPR009040">
    <property type="entry name" value="Ferritin-like_diiron"/>
</dbReference>
<dbReference type="GO" id="GO:0008198">
    <property type="term" value="F:ferrous iron binding"/>
    <property type="evidence" value="ECO:0007669"/>
    <property type="project" value="TreeGrafter"/>
</dbReference>
<feature type="binding site" evidence="7">
    <location>
        <position position="94"/>
    </location>
    <ligand>
        <name>Fe cation</name>
        <dbReference type="ChEBI" id="CHEBI:24875"/>
        <label>1</label>
    </ligand>
</feature>
<evidence type="ECO:0000256" key="5">
    <source>
        <dbReference type="ARBA" id="ARBA00023004"/>
    </source>
</evidence>
<dbReference type="RefSeq" id="WP_006704254.1">
    <property type="nucleotide sequence ID" value="NZ_CAWLGB010000001.1"/>
</dbReference>
<dbReference type="GO" id="GO:0008199">
    <property type="term" value="F:ferric iron binding"/>
    <property type="evidence" value="ECO:0007669"/>
    <property type="project" value="InterPro"/>
</dbReference>
<keyword evidence="8" id="KW-0963">Cytoplasm</keyword>
<protein>
    <recommendedName>
        <fullName evidence="8">Ferritin</fullName>
        <ecNumber evidence="8">1.16.3.2</ecNumber>
    </recommendedName>
</protein>
<dbReference type="GO" id="GO:0004322">
    <property type="term" value="F:ferroxidase activity"/>
    <property type="evidence" value="ECO:0007669"/>
    <property type="project" value="TreeGrafter"/>
</dbReference>
<evidence type="ECO:0000256" key="7">
    <source>
        <dbReference type="PIRSR" id="PIRSR601519-1"/>
    </source>
</evidence>
<evidence type="ECO:0000313" key="10">
    <source>
        <dbReference type="EMBL" id="EFL92542.1"/>
    </source>
</evidence>
<comment type="catalytic activity">
    <reaction evidence="8">
        <text>4 Fe(2+) + O2 + 6 H2O = 4 iron(III) oxide-hydroxide + 12 H(+)</text>
        <dbReference type="Rhea" id="RHEA:11972"/>
        <dbReference type="ChEBI" id="CHEBI:15377"/>
        <dbReference type="ChEBI" id="CHEBI:15378"/>
        <dbReference type="ChEBI" id="CHEBI:15379"/>
        <dbReference type="ChEBI" id="CHEBI:29033"/>
        <dbReference type="ChEBI" id="CHEBI:78619"/>
        <dbReference type="EC" id="1.16.3.2"/>
    </reaction>
</comment>
<evidence type="ECO:0000256" key="4">
    <source>
        <dbReference type="ARBA" id="ARBA00023002"/>
    </source>
</evidence>
<dbReference type="InterPro" id="IPR012347">
    <property type="entry name" value="Ferritin-like"/>
</dbReference>
<keyword evidence="2 8" id="KW-0409">Iron storage</keyword>
<evidence type="ECO:0000256" key="6">
    <source>
        <dbReference type="ARBA" id="ARBA00061982"/>
    </source>
</evidence>
<accession>E0WQY2</accession>
<comment type="similarity">
    <text evidence="1 8">Belongs to the ferritin family. Prokaryotic subfamily.</text>
</comment>
<dbReference type="InterPro" id="IPR001519">
    <property type="entry name" value="Ferritin"/>
</dbReference>
<evidence type="ECO:0000313" key="11">
    <source>
        <dbReference type="Proteomes" id="UP000005726"/>
    </source>
</evidence>
<dbReference type="InterPro" id="IPR008331">
    <property type="entry name" value="Ferritin_DPS_dom"/>
</dbReference>
<comment type="function">
    <text evidence="8">Iron-storage protein.</text>
</comment>
<keyword evidence="5 7" id="KW-0408">Iron</keyword>